<accession>A0ABQ0KUX6</accession>
<dbReference type="EMBL" id="DF838182">
    <property type="protein sequence ID" value="GAT42677.1"/>
    <property type="molecule type" value="Genomic_DNA"/>
</dbReference>
<feature type="region of interest" description="Disordered" evidence="1">
    <location>
        <begin position="473"/>
        <end position="518"/>
    </location>
</feature>
<evidence type="ECO:0000256" key="1">
    <source>
        <dbReference type="SAM" id="MobiDB-lite"/>
    </source>
</evidence>
<name>A0ABQ0KUX6_MYCCL</name>
<sequence>MERMYEMNVAERKEGSARGRVSACSQLPLRSATPPSFSSSVGQAPSPLELYPPIPPSSSAVAFTIDAIQLSAEYAADTRPSGADFTTKDLLYQDGDGADEIQEELRHPHAPSRMSKATRFLGNDHRTRDASYYTSDSPSSSVSSVVFRRLRGNGACKHLRTDIRDVGTWLKRLHLCVNQRASPPTLACCPSASQLQTRSNPNAAHPRLPSSDPDAGALISTPTMSSLVTFATTSRRRDTISSRGVSAREETPIGGWEVSVSFSGGSGRRLDPPVAAVLATCPLCGCFRRWACRDLKRPAYLPSTTPTRPCHMHSLLGDRDVAPQNRIRRRDACITRTYLPLRQNSIFFGRVALKLQPLREDNRPYHFVMRRPLYPLRRCWTTPSPLGCLSGMQQDATLRSSMSPSFSGCSGPRLDSLADPDLAVKPSAVFFCRQGLSGPPVRDISAFSHPQSTSAHVFRPLKARCRPANRVGRVTHRHTDPLPPSTQLHHPGLPSSVTPAPSAPPSAPPFRRVPSDTSSSRSLETAFVVRVPFRHAAVAMGVSYPHGRYGVHRWCIRIIHGSVALANKCEHHRPARKLLLALIRCADPPRFLQRHYCARAMDIARRRVLLLPASLFANANRGRPSEAFPLEPMKRRPAATDMVVCWGTSAGGRAFV</sequence>
<gene>
    <name evidence="2" type="ORF">MCHLO_00385</name>
</gene>
<feature type="region of interest" description="Disordered" evidence="1">
    <location>
        <begin position="1"/>
        <end position="22"/>
    </location>
</feature>
<reference evidence="2" key="1">
    <citation type="submission" date="2014-09" db="EMBL/GenBank/DDBJ databases">
        <title>Genome sequence of the luminous mushroom Mycena chlorophos for searching fungal bioluminescence genes.</title>
        <authorList>
            <person name="Tanaka Y."/>
            <person name="Kasuga D."/>
            <person name="Oba Y."/>
            <person name="Hase S."/>
            <person name="Sato K."/>
            <person name="Oba Y."/>
            <person name="Sakakibara Y."/>
        </authorList>
    </citation>
    <scope>NUCLEOTIDE SEQUENCE</scope>
</reference>
<organism evidence="2 3">
    <name type="scientific">Mycena chlorophos</name>
    <name type="common">Agaric fungus</name>
    <name type="synonym">Agaricus chlorophos</name>
    <dbReference type="NCBI Taxonomy" id="658473"/>
    <lineage>
        <taxon>Eukaryota</taxon>
        <taxon>Fungi</taxon>
        <taxon>Dikarya</taxon>
        <taxon>Basidiomycota</taxon>
        <taxon>Agaricomycotina</taxon>
        <taxon>Agaricomycetes</taxon>
        <taxon>Agaricomycetidae</taxon>
        <taxon>Agaricales</taxon>
        <taxon>Marasmiineae</taxon>
        <taxon>Mycenaceae</taxon>
        <taxon>Mycena</taxon>
    </lineage>
</organism>
<proteinExistence type="predicted"/>
<dbReference type="Proteomes" id="UP000815677">
    <property type="component" value="Unassembled WGS sequence"/>
</dbReference>
<feature type="region of interest" description="Disordered" evidence="1">
    <location>
        <begin position="191"/>
        <end position="218"/>
    </location>
</feature>
<feature type="compositionally biased region" description="Basic and acidic residues" evidence="1">
    <location>
        <begin position="1"/>
        <end position="17"/>
    </location>
</feature>
<protein>
    <submittedName>
        <fullName evidence="2">Uncharacterized protein</fullName>
    </submittedName>
</protein>
<keyword evidence="3" id="KW-1185">Reference proteome</keyword>
<evidence type="ECO:0000313" key="3">
    <source>
        <dbReference type="Proteomes" id="UP000815677"/>
    </source>
</evidence>
<evidence type="ECO:0000313" key="2">
    <source>
        <dbReference type="EMBL" id="GAT42677.1"/>
    </source>
</evidence>
<feature type="compositionally biased region" description="Polar residues" evidence="1">
    <location>
        <begin position="191"/>
        <end position="202"/>
    </location>
</feature>